<evidence type="ECO:0000313" key="2">
    <source>
        <dbReference type="Proteomes" id="UP000321393"/>
    </source>
</evidence>
<organism evidence="1 2">
    <name type="scientific">Cucumis melo var. makuwa</name>
    <name type="common">Oriental melon</name>
    <dbReference type="NCBI Taxonomy" id="1194695"/>
    <lineage>
        <taxon>Eukaryota</taxon>
        <taxon>Viridiplantae</taxon>
        <taxon>Streptophyta</taxon>
        <taxon>Embryophyta</taxon>
        <taxon>Tracheophyta</taxon>
        <taxon>Spermatophyta</taxon>
        <taxon>Magnoliopsida</taxon>
        <taxon>eudicotyledons</taxon>
        <taxon>Gunneridae</taxon>
        <taxon>Pentapetalae</taxon>
        <taxon>rosids</taxon>
        <taxon>fabids</taxon>
        <taxon>Cucurbitales</taxon>
        <taxon>Cucurbitaceae</taxon>
        <taxon>Benincaseae</taxon>
        <taxon>Cucumis</taxon>
    </lineage>
</organism>
<dbReference type="AlphaFoldDB" id="A0A5A7SN34"/>
<accession>A0A5A7SN34</accession>
<sequence>MSSVIQLLLGDDKAFAVRSTVLVGAIEHLRRLERWYYRQRSNFYQGTIRLLPSDPPLWSDRTRSSFGEMEAKLYHRRLLGEAKVELYHRRPLKATTY</sequence>
<dbReference type="EMBL" id="SSTE01022915">
    <property type="protein sequence ID" value="KAA0031633.1"/>
    <property type="molecule type" value="Genomic_DNA"/>
</dbReference>
<evidence type="ECO:0000313" key="1">
    <source>
        <dbReference type="EMBL" id="KAA0031633.1"/>
    </source>
</evidence>
<dbReference type="Proteomes" id="UP000321393">
    <property type="component" value="Unassembled WGS sequence"/>
</dbReference>
<proteinExistence type="predicted"/>
<name>A0A5A7SN34_CUCMM</name>
<reference evidence="1 2" key="1">
    <citation type="submission" date="2019-08" db="EMBL/GenBank/DDBJ databases">
        <title>Draft genome sequences of two oriental melons (Cucumis melo L. var makuwa).</title>
        <authorList>
            <person name="Kwon S.-Y."/>
        </authorList>
    </citation>
    <scope>NUCLEOTIDE SEQUENCE [LARGE SCALE GENOMIC DNA]</scope>
    <source>
        <strain evidence="2">cv. SW 3</strain>
        <tissue evidence="1">Leaf</tissue>
    </source>
</reference>
<gene>
    <name evidence="1" type="ORF">E6C27_scaffold139G004020</name>
</gene>
<comment type="caution">
    <text evidence="1">The sequence shown here is derived from an EMBL/GenBank/DDBJ whole genome shotgun (WGS) entry which is preliminary data.</text>
</comment>
<protein>
    <submittedName>
        <fullName evidence="1">Uncharacterized protein</fullName>
    </submittedName>
</protein>